<comment type="caution">
    <text evidence="1">The sequence shown here is derived from an EMBL/GenBank/DDBJ whole genome shotgun (WGS) entry which is preliminary data.</text>
</comment>
<reference evidence="1" key="1">
    <citation type="journal article" date="2023" name="Insect Mol. Biol.">
        <title>Genome sequencing provides insights into the evolution of gene families encoding plant cell wall-degrading enzymes in longhorned beetles.</title>
        <authorList>
            <person name="Shin N.R."/>
            <person name="Okamura Y."/>
            <person name="Kirsch R."/>
            <person name="Pauchet Y."/>
        </authorList>
    </citation>
    <scope>NUCLEOTIDE SEQUENCE</scope>
    <source>
        <strain evidence="1">AMC_N1</strain>
    </source>
</reference>
<evidence type="ECO:0000313" key="1">
    <source>
        <dbReference type="EMBL" id="KAJ8943917.1"/>
    </source>
</evidence>
<proteinExistence type="predicted"/>
<dbReference type="Proteomes" id="UP001162162">
    <property type="component" value="Unassembled WGS sequence"/>
</dbReference>
<evidence type="ECO:0000313" key="2">
    <source>
        <dbReference type="Proteomes" id="UP001162162"/>
    </source>
</evidence>
<accession>A0AAV8XZJ8</accession>
<sequence length="219" mass="25170">MEQNNWTNIDSSDIELSVDFVKDHIAEINITSLLMFYKAELEKGFIRDDYREFVELCVSQFRMIVKDKKALKEVCLFIVTLYVKPWLECTMATKAPNQDLCFLVSLKEYEIVDATISKAAINKTLDDFVSQKSKQVLSRLQIDNSFLQEDVSSWHQNAIFLEAKRRIFLSGDATTLSPFSTNCSAMVAPMPELAPVITATFPTHLSIDRTIMYWMIVTR</sequence>
<name>A0AAV8XZJ8_9CUCU</name>
<keyword evidence="2" id="KW-1185">Reference proteome</keyword>
<dbReference type="EMBL" id="JAPWTK010000273">
    <property type="protein sequence ID" value="KAJ8943917.1"/>
    <property type="molecule type" value="Genomic_DNA"/>
</dbReference>
<dbReference type="AlphaFoldDB" id="A0AAV8XZJ8"/>
<gene>
    <name evidence="1" type="ORF">NQ318_019525</name>
</gene>
<organism evidence="1 2">
    <name type="scientific">Aromia moschata</name>
    <dbReference type="NCBI Taxonomy" id="1265417"/>
    <lineage>
        <taxon>Eukaryota</taxon>
        <taxon>Metazoa</taxon>
        <taxon>Ecdysozoa</taxon>
        <taxon>Arthropoda</taxon>
        <taxon>Hexapoda</taxon>
        <taxon>Insecta</taxon>
        <taxon>Pterygota</taxon>
        <taxon>Neoptera</taxon>
        <taxon>Endopterygota</taxon>
        <taxon>Coleoptera</taxon>
        <taxon>Polyphaga</taxon>
        <taxon>Cucujiformia</taxon>
        <taxon>Chrysomeloidea</taxon>
        <taxon>Cerambycidae</taxon>
        <taxon>Cerambycinae</taxon>
        <taxon>Callichromatini</taxon>
        <taxon>Aromia</taxon>
    </lineage>
</organism>
<protein>
    <submittedName>
        <fullName evidence="1">Uncharacterized protein</fullName>
    </submittedName>
</protein>